<proteinExistence type="predicted"/>
<sequence>MSDNSVLGIYTFEGVFEGKAVYEYAYPQEHALHKCMLFLLQEGADALWDAAIIECSKFGFENVAMDAFSILQADMLEKAPFKDLHPHIEEALTLGSSLVFYAQP</sequence>
<accession>A0A6L6QJ19</accession>
<reference evidence="1 2" key="1">
    <citation type="submission" date="2019-11" db="EMBL/GenBank/DDBJ databases">
        <title>Type strains purchased from KCTC, JCM and DSMZ.</title>
        <authorList>
            <person name="Lu H."/>
        </authorList>
    </citation>
    <scope>NUCLEOTIDE SEQUENCE [LARGE SCALE GENOMIC DNA]</scope>
    <source>
        <strain evidence="1 2">JCM 31587</strain>
    </source>
</reference>
<dbReference type="EMBL" id="WNKX01000011">
    <property type="protein sequence ID" value="MTW12110.1"/>
    <property type="molecule type" value="Genomic_DNA"/>
</dbReference>
<name>A0A6L6QJ19_9BURK</name>
<dbReference type="Proteomes" id="UP000472320">
    <property type="component" value="Unassembled WGS sequence"/>
</dbReference>
<evidence type="ECO:0000313" key="1">
    <source>
        <dbReference type="EMBL" id="MTW12110.1"/>
    </source>
</evidence>
<organism evidence="1 2">
    <name type="scientific">Massilia eburnea</name>
    <dbReference type="NCBI Taxonomy" id="1776165"/>
    <lineage>
        <taxon>Bacteria</taxon>
        <taxon>Pseudomonadati</taxon>
        <taxon>Pseudomonadota</taxon>
        <taxon>Betaproteobacteria</taxon>
        <taxon>Burkholderiales</taxon>
        <taxon>Oxalobacteraceae</taxon>
        <taxon>Telluria group</taxon>
        <taxon>Massilia</taxon>
    </lineage>
</organism>
<dbReference type="RefSeq" id="WP_155455048.1">
    <property type="nucleotide sequence ID" value="NZ_WNKX01000011.1"/>
</dbReference>
<dbReference type="AlphaFoldDB" id="A0A6L6QJ19"/>
<gene>
    <name evidence="1" type="ORF">GM658_16005</name>
</gene>
<comment type="caution">
    <text evidence="1">The sequence shown here is derived from an EMBL/GenBank/DDBJ whole genome shotgun (WGS) entry which is preliminary data.</text>
</comment>
<evidence type="ECO:0000313" key="2">
    <source>
        <dbReference type="Proteomes" id="UP000472320"/>
    </source>
</evidence>
<dbReference type="OrthoDB" id="8776524at2"/>
<keyword evidence="2" id="KW-1185">Reference proteome</keyword>
<protein>
    <submittedName>
        <fullName evidence="1">Uncharacterized protein</fullName>
    </submittedName>
</protein>